<comment type="similarity">
    <text evidence="4">Belongs to the copper transporter (Ctr) (TC 1.A.56) family. SLC31A subfamily.</text>
</comment>
<name>A0ABD3U0I3_SINWO</name>
<evidence type="ECO:0000256" key="2">
    <source>
        <dbReference type="ARBA" id="ARBA00022989"/>
    </source>
</evidence>
<feature type="transmembrane region" description="Helical" evidence="4">
    <location>
        <begin position="77"/>
        <end position="97"/>
    </location>
</feature>
<sequence length="192" mass="22118">MEHSAHHHEEHARFFHSDLNSTILFPTWVLETRVGVFVTCLAMFILAVCYQGTKWFREYLHLNFKDKRSAMTSKEHALQTLLYIAEFLLSYIAMLIIMSYNVWIFSIAIVSFGVGYFFFGWYKVHTIKIRSRCNNEVCASNDLSGVTSSHCLDSKQGTVQELCPLKSDESNCDPDKCEGCDIDYTKETDILT</sequence>
<organism evidence="5 6">
    <name type="scientific">Sinanodonta woodiana</name>
    <name type="common">Chinese pond mussel</name>
    <name type="synonym">Anodonta woodiana</name>
    <dbReference type="NCBI Taxonomy" id="1069815"/>
    <lineage>
        <taxon>Eukaryota</taxon>
        <taxon>Metazoa</taxon>
        <taxon>Spiralia</taxon>
        <taxon>Lophotrochozoa</taxon>
        <taxon>Mollusca</taxon>
        <taxon>Bivalvia</taxon>
        <taxon>Autobranchia</taxon>
        <taxon>Heteroconchia</taxon>
        <taxon>Palaeoheterodonta</taxon>
        <taxon>Unionida</taxon>
        <taxon>Unionoidea</taxon>
        <taxon>Unionidae</taxon>
        <taxon>Unioninae</taxon>
        <taxon>Sinanodonta</taxon>
    </lineage>
</organism>
<evidence type="ECO:0000313" key="5">
    <source>
        <dbReference type="EMBL" id="KAL3842153.1"/>
    </source>
</evidence>
<dbReference type="EMBL" id="JBJQND010000017">
    <property type="protein sequence ID" value="KAL3842153.1"/>
    <property type="molecule type" value="Genomic_DNA"/>
</dbReference>
<keyword evidence="2 4" id="KW-1133">Transmembrane helix</keyword>
<feature type="transmembrane region" description="Helical" evidence="4">
    <location>
        <begin position="34"/>
        <end position="56"/>
    </location>
</feature>
<accession>A0ABD3U0I3</accession>
<evidence type="ECO:0000256" key="3">
    <source>
        <dbReference type="ARBA" id="ARBA00023136"/>
    </source>
</evidence>
<dbReference type="EMBL" id="JBJQND010000017">
    <property type="protein sequence ID" value="KAL3842155.1"/>
    <property type="molecule type" value="Genomic_DNA"/>
</dbReference>
<keyword evidence="4" id="KW-0813">Transport</keyword>
<protein>
    <recommendedName>
        <fullName evidence="4">Copper transport protein</fullName>
    </recommendedName>
</protein>
<keyword evidence="1 4" id="KW-0812">Transmembrane</keyword>
<gene>
    <name evidence="5" type="ORF">ACJMK2_020198</name>
</gene>
<keyword evidence="6" id="KW-1185">Reference proteome</keyword>
<dbReference type="PANTHER" id="PTHR12483">
    <property type="entry name" value="SOLUTE CARRIER FAMILY 31 COPPER TRANSPORTERS"/>
    <property type="match status" value="1"/>
</dbReference>
<keyword evidence="3 4" id="KW-0472">Membrane</keyword>
<comment type="subcellular location">
    <subcellularLocation>
        <location evidence="4">Membrane</location>
        <topology evidence="4">Multi-pass membrane protein</topology>
    </subcellularLocation>
</comment>
<evidence type="ECO:0000256" key="4">
    <source>
        <dbReference type="RuleBase" id="RU367022"/>
    </source>
</evidence>
<dbReference type="EMBL" id="JBJQND010000017">
    <property type="protein sequence ID" value="KAL3842154.1"/>
    <property type="molecule type" value="Genomic_DNA"/>
</dbReference>
<keyword evidence="4" id="KW-0186">Copper</keyword>
<comment type="caution">
    <text evidence="5">The sequence shown here is derived from an EMBL/GenBank/DDBJ whole genome shotgun (WGS) entry which is preliminary data.</text>
</comment>
<feature type="transmembrane region" description="Helical" evidence="4">
    <location>
        <begin position="103"/>
        <end position="122"/>
    </location>
</feature>
<dbReference type="InterPro" id="IPR007274">
    <property type="entry name" value="Cop_transporter"/>
</dbReference>
<evidence type="ECO:0000313" key="6">
    <source>
        <dbReference type="Proteomes" id="UP001634394"/>
    </source>
</evidence>
<dbReference type="GO" id="GO:0005375">
    <property type="term" value="F:copper ion transmembrane transporter activity"/>
    <property type="evidence" value="ECO:0007669"/>
    <property type="project" value="UniProtKB-UniRule"/>
</dbReference>
<dbReference type="Pfam" id="PF04145">
    <property type="entry name" value="Ctr"/>
    <property type="match status" value="1"/>
</dbReference>
<keyword evidence="4" id="KW-0187">Copper transport</keyword>
<proteinExistence type="inferred from homology"/>
<dbReference type="AlphaFoldDB" id="A0ABD3U0I3"/>
<dbReference type="PANTHER" id="PTHR12483:SF115">
    <property type="entry name" value="COPPER TRANSPORT PROTEIN"/>
    <property type="match status" value="1"/>
</dbReference>
<reference evidence="5 6" key="1">
    <citation type="submission" date="2024-11" db="EMBL/GenBank/DDBJ databases">
        <title>Chromosome-level genome assembly of the freshwater bivalve Anodonta woodiana.</title>
        <authorList>
            <person name="Chen X."/>
        </authorList>
    </citation>
    <scope>NUCLEOTIDE SEQUENCE [LARGE SCALE GENOMIC DNA]</scope>
    <source>
        <strain evidence="5">MN2024</strain>
        <tissue evidence="5">Gills</tissue>
    </source>
</reference>
<dbReference type="Proteomes" id="UP001634394">
    <property type="component" value="Unassembled WGS sequence"/>
</dbReference>
<dbReference type="GO" id="GO:0016020">
    <property type="term" value="C:membrane"/>
    <property type="evidence" value="ECO:0007669"/>
    <property type="project" value="UniProtKB-SubCell"/>
</dbReference>
<evidence type="ECO:0000256" key="1">
    <source>
        <dbReference type="ARBA" id="ARBA00022692"/>
    </source>
</evidence>
<keyword evidence="4" id="KW-0406">Ion transport</keyword>